<organism evidence="1 2">
    <name type="scientific">Citrus sinensis</name>
    <name type="common">Sweet orange</name>
    <name type="synonym">Citrus aurantium var. sinensis</name>
    <dbReference type="NCBI Taxonomy" id="2711"/>
    <lineage>
        <taxon>Eukaryota</taxon>
        <taxon>Viridiplantae</taxon>
        <taxon>Streptophyta</taxon>
        <taxon>Embryophyta</taxon>
        <taxon>Tracheophyta</taxon>
        <taxon>Spermatophyta</taxon>
        <taxon>Magnoliopsida</taxon>
        <taxon>eudicotyledons</taxon>
        <taxon>Gunneridae</taxon>
        <taxon>Pentapetalae</taxon>
        <taxon>rosids</taxon>
        <taxon>malvids</taxon>
        <taxon>Sapindales</taxon>
        <taxon>Rutaceae</taxon>
        <taxon>Aurantioideae</taxon>
        <taxon>Citrus</taxon>
    </lineage>
</organism>
<proteinExistence type="predicted"/>
<protein>
    <submittedName>
        <fullName evidence="1">FYR C-terminal domain-containing protein</fullName>
    </submittedName>
</protein>
<comment type="caution">
    <text evidence="1">The sequence shown here is derived from an EMBL/GenBank/DDBJ whole genome shotgun (WGS) entry which is preliminary data.</text>
</comment>
<evidence type="ECO:0000313" key="2">
    <source>
        <dbReference type="Proteomes" id="UP000829398"/>
    </source>
</evidence>
<evidence type="ECO:0000313" key="1">
    <source>
        <dbReference type="EMBL" id="KAH9772314.1"/>
    </source>
</evidence>
<accession>A0ACB8LG24</accession>
<gene>
    <name evidence="1" type="ORF">KPL71_012987</name>
</gene>
<dbReference type="Proteomes" id="UP000829398">
    <property type="component" value="Chromosome 4"/>
</dbReference>
<dbReference type="EMBL" id="CM039173">
    <property type="protein sequence ID" value="KAH9772314.1"/>
    <property type="molecule type" value="Genomic_DNA"/>
</dbReference>
<sequence>MATPKEVVFGGDEEEVKSEGLEIVSIGYLYNELQTILLDNSLRNKINDYSMTTVLLDPRPLMPILLRIAAVGKDRYPYPVGYQAVQAHNGSTCKMEIHEGPKGPLFMITSSDAHSCSGQTPDIAWEKFQKKHCPRMKTWHGKRLSCKIDGVEFFGFKNSFVQRLLRELVADINGAAERNLLSSSFCNGASSSKHDNQNSGACAYPDFQPYLQRAPVTKKRSRKNEVTNRKPVGRSGFKKPRPANEMNHKHECSAPPSISKGRNEFHKTQSAWQPSVHLNSKTNKERDGNFSAKDGFPSESIDFSVHLAEGSVIVQEVANSLIVEEKPLDRSKNFRLLEATEDVTGDAPVLKDSPCVETLNLCAPDTLDFVQDNTMPSSPSTHDKGNYSLKEDFTTANNVHSERIVADSHAEEEIGTSNSNASFGKGGFDSVGQEITEAMMTVLLPKAIPLLNNVSRKEKANFRPSETSPIRVNLQEGKNETSLSMKPSSPAAIEKTNGDREEKLQNQDVDLGLDAPIFENSKSFVLDSFEDDQHRDHITNEVKLSCNIVEADEPSTDKDINLPSPQKDCAVEDARNESFVYHVETSNSKNVLSLANMDLDKMLLDRDACISESVLDCRSSSKEVFSKKVQDNFANLNKNSTVAETHPVEKDLKNEPESTEGANDADTRGMNSIVQLSRKDIPVKVASDETGSPVQVPHKVYSRKVSKRAPLMKKFDGPFSESIICRNFIDDHVAKQQHTAETLLASEISQMRSSDYKPQRENFDAARDLLEVKSCCLPVISKNSTVFCATKDKDFRNSFDPSTLHMKKSKANSGKELDEQVNFAEFNSSVVSQKQEISGCENTSSNAKESQVSSDLKLQKNVESINELAGTFDLMGCYFFPLPILSVLLSTTGDKIYVCVSCGFLVDKKRTLFIYTVDIQEPRVGNPSCVGHTSVMLPFLKDNFGREIALERSCALFTPDGQYLVLLDSMKTPYCREGRSDCLCSTCTSHRLDENAVKIVKVKPGYVSVVAKLKTDDCVQCILVCKPKHLIAVGESGKLHLWEMNSSWSAQVEECIIPINDCIYPCIVEMKRIPKCAPLVLGHNGFGEFGIWDISKRAFVSRFSAARASIYQFFPINLFSWQRNGSVSMDASLELTNTATTSLFSKHSEKSSFCPSVGEDSAIWLLVSTISDSDAQHNCMSRDCQKNPVRFWRLALLVKNRVILGSPLDPRASAIGASSGLGIIGTNDGLVYAWELSSGNKLGILHHFKGGTVSCIATDDSGLQALAVAGDGPDGGQLLVYLHAQENIANQ</sequence>
<keyword evidence="2" id="KW-1185">Reference proteome</keyword>
<reference evidence="2" key="1">
    <citation type="journal article" date="2023" name="Hortic. Res.">
        <title>A chromosome-level phased genome enabling allele-level studies in sweet orange: a case study on citrus Huanglongbing tolerance.</title>
        <authorList>
            <person name="Wu B."/>
            <person name="Yu Q."/>
            <person name="Deng Z."/>
            <person name="Duan Y."/>
            <person name="Luo F."/>
            <person name="Gmitter F. Jr."/>
        </authorList>
    </citation>
    <scope>NUCLEOTIDE SEQUENCE [LARGE SCALE GENOMIC DNA]</scope>
    <source>
        <strain evidence="2">cv. Valencia</strain>
    </source>
</reference>
<name>A0ACB8LG24_CITSI</name>